<proteinExistence type="inferred from homology"/>
<organism evidence="6 7">
    <name type="scientific">Platysternon megacephalum</name>
    <name type="common">big-headed turtle</name>
    <dbReference type="NCBI Taxonomy" id="55544"/>
    <lineage>
        <taxon>Eukaryota</taxon>
        <taxon>Metazoa</taxon>
        <taxon>Chordata</taxon>
        <taxon>Craniata</taxon>
        <taxon>Vertebrata</taxon>
        <taxon>Euteleostomi</taxon>
        <taxon>Archelosauria</taxon>
        <taxon>Testudinata</taxon>
        <taxon>Testudines</taxon>
        <taxon>Cryptodira</taxon>
        <taxon>Durocryptodira</taxon>
        <taxon>Testudinoidea</taxon>
        <taxon>Platysternidae</taxon>
        <taxon>Platysternon</taxon>
    </lineage>
</organism>
<evidence type="ECO:0000256" key="3">
    <source>
        <dbReference type="ARBA" id="ARBA00023002"/>
    </source>
</evidence>
<evidence type="ECO:0000313" key="7">
    <source>
        <dbReference type="Proteomes" id="UP000297703"/>
    </source>
</evidence>
<dbReference type="AlphaFoldDB" id="A0A4D9DC61"/>
<keyword evidence="3" id="KW-0560">Oxidoreductase</keyword>
<gene>
    <name evidence="6" type="ORF">DR999_PMT23532</name>
</gene>
<dbReference type="EC" id="1.8.4.11" evidence="2"/>
<dbReference type="GO" id="GO:0008113">
    <property type="term" value="F:peptide-methionine (S)-S-oxide reductase activity"/>
    <property type="evidence" value="ECO:0007669"/>
    <property type="project" value="UniProtKB-EC"/>
</dbReference>
<evidence type="ECO:0000256" key="4">
    <source>
        <dbReference type="ARBA" id="ARBA00030643"/>
    </source>
</evidence>
<accession>A0A4D9DC61</accession>
<feature type="domain" description="Peptide methionine sulphoxide reductase MsrA" evidence="5">
    <location>
        <begin position="5"/>
        <end position="64"/>
    </location>
</feature>
<dbReference type="SUPFAM" id="SSF55068">
    <property type="entry name" value="Peptide methionine sulfoxide reductase"/>
    <property type="match status" value="1"/>
</dbReference>
<reference evidence="6 7" key="2">
    <citation type="submission" date="2019-04" db="EMBL/GenBank/DDBJ databases">
        <title>The genome sequence of big-headed turtle.</title>
        <authorList>
            <person name="Gong S."/>
        </authorList>
    </citation>
    <scope>NUCLEOTIDE SEQUENCE [LARGE SCALE GENOMIC DNA]</scope>
    <source>
        <strain evidence="6">DO16091913</strain>
        <tissue evidence="6">Muscle</tissue>
    </source>
</reference>
<evidence type="ECO:0000313" key="6">
    <source>
        <dbReference type="EMBL" id="TFJ95074.1"/>
    </source>
</evidence>
<protein>
    <recommendedName>
        <fullName evidence="2">peptide-methionine (S)-S-oxide reductase</fullName>
        <ecNumber evidence="2">1.8.4.11</ecNumber>
    </recommendedName>
    <alternativeName>
        <fullName evidence="4">Peptide-methionine (S)-S-oxide reductase</fullName>
    </alternativeName>
</protein>
<dbReference type="InterPro" id="IPR002569">
    <property type="entry name" value="Met_Sox_Rdtase_MsrA_dom"/>
</dbReference>
<dbReference type="Proteomes" id="UP000297703">
    <property type="component" value="Unassembled WGS sequence"/>
</dbReference>
<dbReference type="InterPro" id="IPR036509">
    <property type="entry name" value="Met_Sox_Rdtase_MsrA_sf"/>
</dbReference>
<sequence length="88" mass="9529">MLVTTTPRQHVLAQSAKAAFEPALRAAGYAEVTTEVVDYDHQGPFYPAEEYHQQYLVKNPQGYCPTHATGVTLKGALAPGLNVNLLGM</sequence>
<keyword evidence="7" id="KW-1185">Reference proteome</keyword>
<reference evidence="6 7" key="1">
    <citation type="submission" date="2019-04" db="EMBL/GenBank/DDBJ databases">
        <title>Draft genome of the big-headed turtle Platysternon megacephalum.</title>
        <authorList>
            <person name="Gong S."/>
        </authorList>
    </citation>
    <scope>NUCLEOTIDE SEQUENCE [LARGE SCALE GENOMIC DNA]</scope>
    <source>
        <strain evidence="6">DO16091913</strain>
        <tissue evidence="6">Muscle</tissue>
    </source>
</reference>
<comment type="caution">
    <text evidence="6">The sequence shown here is derived from an EMBL/GenBank/DDBJ whole genome shotgun (WGS) entry which is preliminary data.</text>
</comment>
<evidence type="ECO:0000256" key="1">
    <source>
        <dbReference type="ARBA" id="ARBA00005591"/>
    </source>
</evidence>
<name>A0A4D9DC61_9SAUR</name>
<evidence type="ECO:0000259" key="5">
    <source>
        <dbReference type="Pfam" id="PF01625"/>
    </source>
</evidence>
<keyword evidence="6" id="KW-0808">Transferase</keyword>
<dbReference type="GO" id="GO:0016740">
    <property type="term" value="F:transferase activity"/>
    <property type="evidence" value="ECO:0007669"/>
    <property type="project" value="UniProtKB-KW"/>
</dbReference>
<dbReference type="OrthoDB" id="77405at2759"/>
<evidence type="ECO:0000256" key="2">
    <source>
        <dbReference type="ARBA" id="ARBA00012502"/>
    </source>
</evidence>
<dbReference type="STRING" id="55544.A0A4D9DC61"/>
<comment type="similarity">
    <text evidence="1">Belongs to the MsrA Met sulfoxide reductase family.</text>
</comment>
<dbReference type="Gene3D" id="3.30.1060.10">
    <property type="entry name" value="Peptide methionine sulphoxide reductase MsrA"/>
    <property type="match status" value="1"/>
</dbReference>
<dbReference type="Pfam" id="PF01625">
    <property type="entry name" value="PMSR"/>
    <property type="match status" value="1"/>
</dbReference>
<dbReference type="EMBL" id="QXTE01015454">
    <property type="protein sequence ID" value="TFJ95074.1"/>
    <property type="molecule type" value="Genomic_DNA"/>
</dbReference>